<evidence type="ECO:0000313" key="2">
    <source>
        <dbReference type="Proteomes" id="UP000240395"/>
    </source>
</evidence>
<gene>
    <name evidence="1" type="ORF">Cf1_00170</name>
</gene>
<organism evidence="1 2">
    <name type="scientific">Citrobacter phage CF1 ERZ-2017</name>
    <dbReference type="NCBI Taxonomy" id="2267236"/>
    <lineage>
        <taxon>Viruses</taxon>
        <taxon>Duplodnaviria</taxon>
        <taxon>Heunggongvirae</taxon>
        <taxon>Uroviricota</taxon>
        <taxon>Caudoviricetes</taxon>
        <taxon>Pantevenvirales</taxon>
        <taxon>Straboviridae</taxon>
        <taxon>Tevenvirinae</taxon>
        <taxon>Moonvirus</taxon>
        <taxon>Moonvirus cf1</taxon>
    </lineage>
</organism>
<evidence type="ECO:0000313" key="1">
    <source>
        <dbReference type="EMBL" id="AUE23033.1"/>
    </source>
</evidence>
<reference evidence="1 2" key="1">
    <citation type="submission" date="2017-10" db="EMBL/GenBank/DDBJ databases">
        <title>Antibacterial composition for extension of chilled fish shelf life and decreasing of risk of food-borne infections, bacteriophage strains for its preparation.</title>
        <authorList>
            <person name="Zulkarneev E.R."/>
            <person name="Aleshkin A.V."/>
            <person name="Rubalsky O.V."/>
            <person name="Kiseleva I.A."/>
            <person name="Rubalskii E.O."/>
            <person name="Lebedev S.N."/>
        </authorList>
    </citation>
    <scope>NUCLEOTIDE SEQUENCE [LARGE SCALE GENOMIC DNA]</scope>
</reference>
<keyword evidence="2" id="KW-1185">Reference proteome</keyword>
<proteinExistence type="predicted"/>
<dbReference type="EMBL" id="MG250484">
    <property type="protein sequence ID" value="AUE23033.1"/>
    <property type="molecule type" value="Genomic_DNA"/>
</dbReference>
<protein>
    <submittedName>
        <fullName evidence="1">Uncharacterized protein</fullName>
    </submittedName>
</protein>
<dbReference type="Proteomes" id="UP000240395">
    <property type="component" value="Segment"/>
</dbReference>
<sequence>MKTFKDFLNEAMESATFRHVAVTCTEEEFKQSVAKINWLSGELVDGIAKFFGPECDIDNWIKSNRNFVK</sequence>
<name>A0A2H4YFX7_9CAUD</name>
<accession>A0A2H4YFX7</accession>